<dbReference type="PROSITE" id="PS50109">
    <property type="entry name" value="HIS_KIN"/>
    <property type="match status" value="1"/>
</dbReference>
<dbReference type="Gene3D" id="1.10.287.130">
    <property type="match status" value="2"/>
</dbReference>
<dbReference type="InterPro" id="IPR005467">
    <property type="entry name" value="His_kinase_dom"/>
</dbReference>
<dbReference type="EMBL" id="QKWP01001089">
    <property type="protein sequence ID" value="RIB11858.1"/>
    <property type="molecule type" value="Genomic_DNA"/>
</dbReference>
<dbReference type="InterPro" id="IPR011006">
    <property type="entry name" value="CheY-like_superfamily"/>
</dbReference>
<accession>A0A397UR71</accession>
<keyword evidence="3 6" id="KW-0597">Phosphoprotein</keyword>
<dbReference type="SMART" id="SM00388">
    <property type="entry name" value="HisKA"/>
    <property type="match status" value="2"/>
</dbReference>
<proteinExistence type="predicted"/>
<dbReference type="CDD" id="cd00082">
    <property type="entry name" value="HisKA"/>
    <property type="match status" value="2"/>
</dbReference>
<dbReference type="AlphaFoldDB" id="A0A397UR71"/>
<protein>
    <recommendedName>
        <fullName evidence="2">histidine kinase</fullName>
        <ecNumber evidence="2">2.7.13.3</ecNumber>
    </recommendedName>
</protein>
<sequence length="1228" mass="141884">MTNNSFSNNETSNLLERLYNYDWSSTSLGPIDSWEPQIKSILDLCFKTGFPTFIHIYMGPDWISIYNEAFLRSAAEMWSEDTPTLMPYLNSIRESGKGICGHDLYIESFRDGYKQEMYCDFSLNPIYKLDGTVWGVMAIMTYSTQKVLNKRRLTTLEKLSCQTADAESLEHACQIIMKALQNNKDIPYALIYLGENNKDLKTGFSSLVVRLVATTFDEFCKEEIIHEKLKRHIPDYFPKTHEIIDLTKISDQDYDTYIEVKYATSTYSFLKCDCWPINLAIKEEKPIQVILKDNSQAILLPIKLTFCNNRNLSAVLICGINNLRKLDDDYKEFYKSVLNYVNRILIRGMSIEEEKRRAKMLADLNHQKDMFFQSISHELKNVLINIFFAIILAQLTLIISPLDELINICSQDTQIKSYLQIIQRNTCRLHKLINTLLQYSHIESGQLEVRFYETDVAKLTREFAMNFENITRKLGLEYIIDVPNSDEFNRIENVKVYLDHDMYETIVFNLCSNAIKHTWNGSIYVRLYLDHKNEQKMIVLEVSDTGVGIPKTALPNIFQRFYRVESQNSRSHEGAGIGLAIIKEFVKCHGGDITVTSVVNKGTTFKCWFPTGCKHLPINQICYNNEKNDLISNQKYSKRQLYLEENLQWIQNYSSSVQDNMINKKLINNCNTDINKSNNGNSPFSTDSTDNSSIIISKKYQILVIDDNTDMRNYLSDLLSEFNVICACDGQDAIQILNKLEKLPDLILSDIMMPNMNGYELLDTIRSNRKTQLIPIILLTAKAGEEYSIKGFEKGANNYLKKPFSSQELISHIQNNIKLSKIYHKILYQQHRQEKIKQLLLTISEMISSENDLIEALSNIIKVICNILTCDRIFIVSCEQSTLNTLNSTLVALYENQENIIPIDKLFQDEEIINLHSQSKISQTLLNKSSGIKISLNTYCTDTCKNVSMLSVEIRMNNNYWGWIKLHRPSNSIWHNSEIELLQQISNQISLAIFYKTLIEENLEKEIQIKAETIATNTKTQILANISHELRTPLGAIMGLIPCFNYSTLTDDQKDMINIIQYTSDFVLSIANEILNAAKLEMHQISSINTIFNLFDLFKNVIKQFIKDAENKQIELILNYDTEKLPKYIKSNPERIKFAETDKIIIHVLIKSQNLIDNKKNNTYSQIVKKDCLLIKLHYNSNRYQDNLGLDLLICKSLVTINGGEFIAEDQLEKESKVWFTWNIESSY</sequence>
<feature type="domain" description="Histidine kinase" evidence="7">
    <location>
        <begin position="374"/>
        <end position="613"/>
    </location>
</feature>
<dbReference type="Pfam" id="PF02518">
    <property type="entry name" value="HATPase_c"/>
    <property type="match status" value="1"/>
</dbReference>
<dbReference type="Pfam" id="PF00072">
    <property type="entry name" value="Response_reg"/>
    <property type="match status" value="1"/>
</dbReference>
<reference evidence="9 10" key="1">
    <citation type="submission" date="2018-06" db="EMBL/GenBank/DDBJ databases">
        <title>Comparative genomics reveals the genomic features of Rhizophagus irregularis, R. cerebriforme, R. diaphanum and Gigaspora rosea, and their symbiotic lifestyle signature.</title>
        <authorList>
            <person name="Morin E."/>
            <person name="San Clemente H."/>
            <person name="Chen E.C.H."/>
            <person name="De La Providencia I."/>
            <person name="Hainaut M."/>
            <person name="Kuo A."/>
            <person name="Kohler A."/>
            <person name="Murat C."/>
            <person name="Tang N."/>
            <person name="Roy S."/>
            <person name="Loubradou J."/>
            <person name="Henrissat B."/>
            <person name="Grigoriev I.V."/>
            <person name="Corradi N."/>
            <person name="Roux C."/>
            <person name="Martin F.M."/>
        </authorList>
    </citation>
    <scope>NUCLEOTIDE SEQUENCE [LARGE SCALE GENOMIC DNA]</scope>
    <source>
        <strain evidence="9 10">DAOM 194757</strain>
    </source>
</reference>
<dbReference type="CDD" id="cd17574">
    <property type="entry name" value="REC_OmpR"/>
    <property type="match status" value="1"/>
</dbReference>
<dbReference type="Gene3D" id="3.40.50.2300">
    <property type="match status" value="1"/>
</dbReference>
<dbReference type="InterPro" id="IPR001789">
    <property type="entry name" value="Sig_transdc_resp-reg_receiver"/>
</dbReference>
<dbReference type="InterPro" id="IPR003661">
    <property type="entry name" value="HisK_dim/P_dom"/>
</dbReference>
<keyword evidence="5" id="KW-0418">Kinase</keyword>
<evidence type="ECO:0000259" key="8">
    <source>
        <dbReference type="PROSITE" id="PS50110"/>
    </source>
</evidence>
<dbReference type="Proteomes" id="UP000266673">
    <property type="component" value="Unassembled WGS sequence"/>
</dbReference>
<dbReference type="SUPFAM" id="SSF52172">
    <property type="entry name" value="CheY-like"/>
    <property type="match status" value="1"/>
</dbReference>
<dbReference type="PROSITE" id="PS50110">
    <property type="entry name" value="RESPONSE_REGULATORY"/>
    <property type="match status" value="1"/>
</dbReference>
<evidence type="ECO:0000256" key="5">
    <source>
        <dbReference type="ARBA" id="ARBA00022777"/>
    </source>
</evidence>
<evidence type="ECO:0000313" key="10">
    <source>
        <dbReference type="Proteomes" id="UP000266673"/>
    </source>
</evidence>
<dbReference type="SUPFAM" id="SSF47384">
    <property type="entry name" value="Homodimeric domain of signal transducing histidine kinase"/>
    <property type="match status" value="2"/>
</dbReference>
<name>A0A397UR71_9GLOM</name>
<dbReference type="InterPro" id="IPR003018">
    <property type="entry name" value="GAF"/>
</dbReference>
<dbReference type="InterPro" id="IPR036890">
    <property type="entry name" value="HATPase_C_sf"/>
</dbReference>
<dbReference type="Gene3D" id="3.30.450.40">
    <property type="match status" value="1"/>
</dbReference>
<evidence type="ECO:0000256" key="6">
    <source>
        <dbReference type="PROSITE-ProRule" id="PRU00169"/>
    </source>
</evidence>
<evidence type="ECO:0000256" key="1">
    <source>
        <dbReference type="ARBA" id="ARBA00000085"/>
    </source>
</evidence>
<dbReference type="FunFam" id="3.30.565.10:FF:000006">
    <property type="entry name" value="Sensor histidine kinase WalK"/>
    <property type="match status" value="1"/>
</dbReference>
<dbReference type="PANTHER" id="PTHR43547:SF2">
    <property type="entry name" value="HYBRID SIGNAL TRANSDUCTION HISTIDINE KINASE C"/>
    <property type="match status" value="1"/>
</dbReference>
<keyword evidence="10" id="KW-1185">Reference proteome</keyword>
<dbReference type="OrthoDB" id="10361976at2759"/>
<dbReference type="PRINTS" id="PR00344">
    <property type="entry name" value="BCTRLSENSOR"/>
</dbReference>
<gene>
    <name evidence="9" type="ORF">C2G38_2042333</name>
</gene>
<feature type="modified residue" description="4-aspartylphosphate" evidence="6">
    <location>
        <position position="750"/>
    </location>
</feature>
<feature type="domain" description="Response regulatory" evidence="8">
    <location>
        <begin position="701"/>
        <end position="817"/>
    </location>
</feature>
<dbReference type="EC" id="2.7.13.3" evidence="2"/>
<dbReference type="InterPro" id="IPR029016">
    <property type="entry name" value="GAF-like_dom_sf"/>
</dbReference>
<dbReference type="SUPFAM" id="SSF55874">
    <property type="entry name" value="ATPase domain of HSP90 chaperone/DNA topoisomerase II/histidine kinase"/>
    <property type="match status" value="2"/>
</dbReference>
<dbReference type="InterPro" id="IPR003594">
    <property type="entry name" value="HATPase_dom"/>
</dbReference>
<evidence type="ECO:0000256" key="2">
    <source>
        <dbReference type="ARBA" id="ARBA00012438"/>
    </source>
</evidence>
<evidence type="ECO:0000256" key="4">
    <source>
        <dbReference type="ARBA" id="ARBA00022679"/>
    </source>
</evidence>
<evidence type="ECO:0000256" key="3">
    <source>
        <dbReference type="ARBA" id="ARBA00022553"/>
    </source>
</evidence>
<evidence type="ECO:0000313" key="9">
    <source>
        <dbReference type="EMBL" id="RIB11858.1"/>
    </source>
</evidence>
<dbReference type="Gene3D" id="3.30.565.10">
    <property type="entry name" value="Histidine kinase-like ATPase, C-terminal domain"/>
    <property type="match status" value="1"/>
</dbReference>
<dbReference type="InterPro" id="IPR004358">
    <property type="entry name" value="Sig_transdc_His_kin-like_C"/>
</dbReference>
<dbReference type="InterPro" id="IPR036097">
    <property type="entry name" value="HisK_dim/P_sf"/>
</dbReference>
<evidence type="ECO:0000259" key="7">
    <source>
        <dbReference type="PROSITE" id="PS50109"/>
    </source>
</evidence>
<comment type="catalytic activity">
    <reaction evidence="1">
        <text>ATP + protein L-histidine = ADP + protein N-phospho-L-histidine.</text>
        <dbReference type="EC" id="2.7.13.3"/>
    </reaction>
</comment>
<dbReference type="STRING" id="44941.A0A397UR71"/>
<dbReference type="SMART" id="SM00387">
    <property type="entry name" value="HATPase_c"/>
    <property type="match status" value="1"/>
</dbReference>
<dbReference type="GO" id="GO:0000155">
    <property type="term" value="F:phosphorelay sensor kinase activity"/>
    <property type="evidence" value="ECO:0007669"/>
    <property type="project" value="InterPro"/>
</dbReference>
<organism evidence="9 10">
    <name type="scientific">Gigaspora rosea</name>
    <dbReference type="NCBI Taxonomy" id="44941"/>
    <lineage>
        <taxon>Eukaryota</taxon>
        <taxon>Fungi</taxon>
        <taxon>Fungi incertae sedis</taxon>
        <taxon>Mucoromycota</taxon>
        <taxon>Glomeromycotina</taxon>
        <taxon>Glomeromycetes</taxon>
        <taxon>Diversisporales</taxon>
        <taxon>Gigasporaceae</taxon>
        <taxon>Gigaspora</taxon>
    </lineage>
</organism>
<dbReference type="PANTHER" id="PTHR43547">
    <property type="entry name" value="TWO-COMPONENT HISTIDINE KINASE"/>
    <property type="match status" value="1"/>
</dbReference>
<comment type="caution">
    <text evidence="9">The sequence shown here is derived from an EMBL/GenBank/DDBJ whole genome shotgun (WGS) entry which is preliminary data.</text>
</comment>
<dbReference type="SUPFAM" id="SSF55781">
    <property type="entry name" value="GAF domain-like"/>
    <property type="match status" value="1"/>
</dbReference>
<dbReference type="SMART" id="SM00448">
    <property type="entry name" value="REC"/>
    <property type="match status" value="1"/>
</dbReference>
<keyword evidence="4" id="KW-0808">Transferase</keyword>
<dbReference type="Pfam" id="PF00512">
    <property type="entry name" value="HisKA"/>
    <property type="match status" value="2"/>
</dbReference>
<dbReference type="Pfam" id="PF01590">
    <property type="entry name" value="GAF"/>
    <property type="match status" value="1"/>
</dbReference>